<dbReference type="Pfam" id="PF01135">
    <property type="entry name" value="PCMT"/>
    <property type="match status" value="1"/>
</dbReference>
<keyword evidence="9" id="KW-1185">Reference proteome</keyword>
<dbReference type="EMBL" id="JAAKDE010000006">
    <property type="protein sequence ID" value="MBA2132670.1"/>
    <property type="molecule type" value="Genomic_DNA"/>
</dbReference>
<dbReference type="PANTHER" id="PTHR11579:SF0">
    <property type="entry name" value="PROTEIN-L-ISOASPARTATE(D-ASPARTATE) O-METHYLTRANSFERASE"/>
    <property type="match status" value="1"/>
</dbReference>
<evidence type="ECO:0000256" key="5">
    <source>
        <dbReference type="ARBA" id="ARBA00022679"/>
    </source>
</evidence>
<dbReference type="GO" id="GO:0030091">
    <property type="term" value="P:protein repair"/>
    <property type="evidence" value="ECO:0007669"/>
    <property type="project" value="UniProtKB-UniRule"/>
</dbReference>
<dbReference type="NCBIfam" id="TIGR00080">
    <property type="entry name" value="pimt"/>
    <property type="match status" value="1"/>
</dbReference>
<comment type="caution">
    <text evidence="8">The sequence shown here is derived from an EMBL/GenBank/DDBJ whole genome shotgun (WGS) entry which is preliminary data.</text>
</comment>
<gene>
    <name evidence="7" type="primary">pcm</name>
    <name evidence="8" type="ORF">G5B42_03825</name>
</gene>
<proteinExistence type="inferred from homology"/>
<accession>A0A8J6HZ19</accession>
<protein>
    <recommendedName>
        <fullName evidence="7">Protein-L-isoaspartate O-methyltransferase</fullName>
        <ecNumber evidence="7">2.1.1.77</ecNumber>
    </recommendedName>
    <alternativeName>
        <fullName evidence="7">L-isoaspartyl protein carboxyl methyltransferase</fullName>
    </alternativeName>
    <alternativeName>
        <fullName evidence="7">Protein L-isoaspartyl methyltransferase</fullName>
    </alternativeName>
    <alternativeName>
        <fullName evidence="7">Protein-beta-aspartate methyltransferase</fullName>
        <shortName evidence="7">PIMT</shortName>
    </alternativeName>
</protein>
<dbReference type="PROSITE" id="PS01279">
    <property type="entry name" value="PCMT"/>
    <property type="match status" value="1"/>
</dbReference>
<dbReference type="GO" id="GO:0032259">
    <property type="term" value="P:methylation"/>
    <property type="evidence" value="ECO:0007669"/>
    <property type="project" value="UniProtKB-KW"/>
</dbReference>
<dbReference type="FunFam" id="3.40.50.150:FF:000010">
    <property type="entry name" value="Protein-L-isoaspartate O-methyltransferase"/>
    <property type="match status" value="1"/>
</dbReference>
<dbReference type="SUPFAM" id="SSF53335">
    <property type="entry name" value="S-adenosyl-L-methionine-dependent methyltransferases"/>
    <property type="match status" value="1"/>
</dbReference>
<evidence type="ECO:0000256" key="6">
    <source>
        <dbReference type="ARBA" id="ARBA00022691"/>
    </source>
</evidence>
<dbReference type="AlphaFoldDB" id="A0A8J6HZ19"/>
<evidence type="ECO:0000313" key="8">
    <source>
        <dbReference type="EMBL" id="MBA2132670.1"/>
    </source>
</evidence>
<evidence type="ECO:0000256" key="7">
    <source>
        <dbReference type="HAMAP-Rule" id="MF_00090"/>
    </source>
</evidence>
<keyword evidence="5 7" id="KW-0808">Transferase</keyword>
<dbReference type="CDD" id="cd02440">
    <property type="entry name" value="AdoMet_MTases"/>
    <property type="match status" value="1"/>
</dbReference>
<comment type="similarity">
    <text evidence="2 7">Belongs to the methyltransferase superfamily. L-isoaspartyl/D-aspartyl protein methyltransferase family.</text>
</comment>
<dbReference type="RefSeq" id="WP_181339122.1">
    <property type="nucleotide sequence ID" value="NZ_JAAKDE010000006.1"/>
</dbReference>
<organism evidence="8 9">
    <name type="scientific">Capillibacterium thermochitinicola</name>
    <dbReference type="NCBI Taxonomy" id="2699427"/>
    <lineage>
        <taxon>Bacteria</taxon>
        <taxon>Bacillati</taxon>
        <taxon>Bacillota</taxon>
        <taxon>Capillibacterium</taxon>
    </lineage>
</organism>
<dbReference type="InterPro" id="IPR029063">
    <property type="entry name" value="SAM-dependent_MTases_sf"/>
</dbReference>
<keyword evidence="4 7" id="KW-0489">Methyltransferase</keyword>
<evidence type="ECO:0000313" key="9">
    <source>
        <dbReference type="Proteomes" id="UP000657177"/>
    </source>
</evidence>
<keyword evidence="6 7" id="KW-0949">S-adenosyl-L-methionine</keyword>
<evidence type="ECO:0000256" key="2">
    <source>
        <dbReference type="ARBA" id="ARBA00005369"/>
    </source>
</evidence>
<feature type="active site" evidence="7">
    <location>
        <position position="49"/>
    </location>
</feature>
<dbReference type="NCBIfam" id="NF001453">
    <property type="entry name" value="PRK00312.1"/>
    <property type="match status" value="1"/>
</dbReference>
<dbReference type="PANTHER" id="PTHR11579">
    <property type="entry name" value="PROTEIN-L-ISOASPARTATE O-METHYLTRANSFERASE"/>
    <property type="match status" value="1"/>
</dbReference>
<evidence type="ECO:0000256" key="1">
    <source>
        <dbReference type="ARBA" id="ARBA00004496"/>
    </source>
</evidence>
<dbReference type="Proteomes" id="UP000657177">
    <property type="component" value="Unassembled WGS sequence"/>
</dbReference>
<keyword evidence="3 7" id="KW-0963">Cytoplasm</keyword>
<sequence length="198" mass="22077">MPFADLELTDQRVKAVLCKIPRDQFVPEEYRSYAYENIPLPIGYGQTISQPYIVGLMTELLSLKPTDRVLEIGTGSGYQTAVLAELAAQVYTIETIEPLAKSAQEILTRLGYDNISFRVADGYFGWEEASPFDAILIAAAAEEVPPPLKKQLANGGRMVLPIGAPGKTQTLWRIIKQNDRFIEENKGLVRFVPFTRRG</sequence>
<reference evidence="8" key="1">
    <citation type="submission" date="2020-06" db="EMBL/GenBank/DDBJ databases">
        <title>Novel chitinolytic bacterium.</title>
        <authorList>
            <person name="Ungkulpasvich U."/>
            <person name="Kosugi A."/>
            <person name="Uke A."/>
        </authorList>
    </citation>
    <scope>NUCLEOTIDE SEQUENCE</scope>
    <source>
        <strain evidence="8">UUS1-1</strain>
    </source>
</reference>
<dbReference type="GO" id="GO:0004719">
    <property type="term" value="F:protein-L-isoaspartate (D-aspartate) O-methyltransferase activity"/>
    <property type="evidence" value="ECO:0007669"/>
    <property type="project" value="UniProtKB-UniRule"/>
</dbReference>
<dbReference type="HAMAP" id="MF_00090">
    <property type="entry name" value="PIMT"/>
    <property type="match status" value="1"/>
</dbReference>
<dbReference type="EC" id="2.1.1.77" evidence="7"/>
<dbReference type="Gene3D" id="3.40.50.150">
    <property type="entry name" value="Vaccinia Virus protein VP39"/>
    <property type="match status" value="1"/>
</dbReference>
<dbReference type="InterPro" id="IPR000682">
    <property type="entry name" value="PCMT"/>
</dbReference>
<comment type="subcellular location">
    <subcellularLocation>
        <location evidence="1 7">Cytoplasm</location>
    </subcellularLocation>
</comment>
<comment type="catalytic activity">
    <reaction evidence="7">
        <text>[protein]-L-isoaspartate + S-adenosyl-L-methionine = [protein]-L-isoaspartate alpha-methyl ester + S-adenosyl-L-homocysteine</text>
        <dbReference type="Rhea" id="RHEA:12705"/>
        <dbReference type="Rhea" id="RHEA-COMP:12143"/>
        <dbReference type="Rhea" id="RHEA-COMP:12144"/>
        <dbReference type="ChEBI" id="CHEBI:57856"/>
        <dbReference type="ChEBI" id="CHEBI:59789"/>
        <dbReference type="ChEBI" id="CHEBI:90596"/>
        <dbReference type="ChEBI" id="CHEBI:90598"/>
        <dbReference type="EC" id="2.1.1.77"/>
    </reaction>
</comment>
<evidence type="ECO:0000256" key="4">
    <source>
        <dbReference type="ARBA" id="ARBA00022603"/>
    </source>
</evidence>
<dbReference type="GO" id="GO:0005737">
    <property type="term" value="C:cytoplasm"/>
    <property type="evidence" value="ECO:0007669"/>
    <property type="project" value="UniProtKB-SubCell"/>
</dbReference>
<comment type="function">
    <text evidence="7">Catalyzes the methyl esterification of L-isoaspartyl residues in peptides and proteins that result from spontaneous decomposition of normal L-aspartyl and L-asparaginyl residues. It plays a role in the repair and/or degradation of damaged proteins.</text>
</comment>
<name>A0A8J6HZ19_9FIRM</name>
<evidence type="ECO:0000256" key="3">
    <source>
        <dbReference type="ARBA" id="ARBA00022490"/>
    </source>
</evidence>